<evidence type="ECO:0000256" key="2">
    <source>
        <dbReference type="PROSITE-ProRule" id="PRU00708"/>
    </source>
</evidence>
<organism evidence="4 5">
    <name type="scientific">Eucalyptus globulus</name>
    <name type="common">Tasmanian blue gum</name>
    <dbReference type="NCBI Taxonomy" id="34317"/>
    <lineage>
        <taxon>Eukaryota</taxon>
        <taxon>Viridiplantae</taxon>
        <taxon>Streptophyta</taxon>
        <taxon>Embryophyta</taxon>
        <taxon>Tracheophyta</taxon>
        <taxon>Spermatophyta</taxon>
        <taxon>Magnoliopsida</taxon>
        <taxon>eudicotyledons</taxon>
        <taxon>Gunneridae</taxon>
        <taxon>Pentapetalae</taxon>
        <taxon>rosids</taxon>
        <taxon>malvids</taxon>
        <taxon>Myrtales</taxon>
        <taxon>Myrtaceae</taxon>
        <taxon>Myrtoideae</taxon>
        <taxon>Eucalypteae</taxon>
        <taxon>Eucalyptus</taxon>
    </lineage>
</organism>
<evidence type="ECO:0000313" key="4">
    <source>
        <dbReference type="EMBL" id="KAL3716881.1"/>
    </source>
</evidence>
<dbReference type="InterPro" id="IPR002885">
    <property type="entry name" value="PPR_rpt"/>
</dbReference>
<evidence type="ECO:0000256" key="1">
    <source>
        <dbReference type="ARBA" id="ARBA00022737"/>
    </source>
</evidence>
<feature type="compositionally biased region" description="Low complexity" evidence="3">
    <location>
        <begin position="50"/>
        <end position="66"/>
    </location>
</feature>
<feature type="repeat" description="PPR" evidence="2">
    <location>
        <begin position="189"/>
        <end position="224"/>
    </location>
</feature>
<dbReference type="FunFam" id="1.25.40.10:FF:000436">
    <property type="entry name" value="Pentatricopeptide repeat-containing protein At5g39350 family"/>
    <property type="match status" value="1"/>
</dbReference>
<dbReference type="PANTHER" id="PTHR47926:SF347">
    <property type="entry name" value="PENTATRICOPEPTIDE REPEAT-CONTAINING PROTEIN"/>
    <property type="match status" value="1"/>
</dbReference>
<dbReference type="Pfam" id="PF13041">
    <property type="entry name" value="PPR_2"/>
    <property type="match status" value="2"/>
</dbReference>
<evidence type="ECO:0000313" key="5">
    <source>
        <dbReference type="Proteomes" id="UP001634007"/>
    </source>
</evidence>
<accession>A0ABD3IRG5</accession>
<feature type="repeat" description="PPR" evidence="2">
    <location>
        <begin position="498"/>
        <end position="532"/>
    </location>
</feature>
<dbReference type="AlphaFoldDB" id="A0ABD3IRG5"/>
<evidence type="ECO:0000256" key="3">
    <source>
        <dbReference type="SAM" id="MobiDB-lite"/>
    </source>
</evidence>
<dbReference type="InterPro" id="IPR011990">
    <property type="entry name" value="TPR-like_helical_dom_sf"/>
</dbReference>
<dbReference type="NCBIfam" id="TIGR00756">
    <property type="entry name" value="PPR"/>
    <property type="match status" value="3"/>
</dbReference>
<sequence length="846" mass="93655">MAMLQPLLSYASSPLLRRPTQRKSLEFQSLEPPQLEIKQLCCSKASALVPRSSARPPSSTSPPLRRQNPSERSDFELLVSSSGPVVDVPLFSEAFNDFLDRGLFEDAISSYIEMFEYGLPVEEFQFFPRLIKAFGWMSDVERAKQIHGHVLKLGILDAVDVANSVLGMYWKCGAVDHAVRVFEKRLDRDSVTWNTMISGACQSGDFRGSLGMFSQMVGDFGVYPNRVACLSALSACASVSSLIHGQEIHGFVAKNIFKFDQSLVCGFIDMYMKCGDIRSAENVFMSIVGKESVTRNAAIWNTMVLGYVTNGFLSEASVLLAEILGLGLEDDSSIIVAALVFCSHSLDSVLGEKIHGLVCKFGMEKEIRVATALIDMYLKCGKAEAGKNIFSKCRTRNIVMWGTIISNYVKSDLPTEALDLCHEFIYEYGFADSVVVLAALRACSSLTLIAKGREFHGLAIKAGLTSDVFVGGALVDLYAKCADIQSAQIVFHGLPLRDLVPWNALISGYTQNDLLDEALKAFRDMQFENIRPNSVTIASILSVCAQISAFSMCKEVHGYTLRQGFESNILVSNSLTSTYAKCGDICSARIIFDNIQGKNQISWNSILLGLGMHGHTDEMSVLFEIMKSSGVMPDHATFIALLSACSHSGRVDWGWRYFKSMAEDHRLEPQLEQYTCMVDLLGRTGHLDHAYDLIMSMPFAPDDRIWGSLLGSCKTHGDDRLADIVAGHIFEIDPDSVGYRVLLAKLHEFDGKHSLVANIRSDIRDKGLKKQPGCSWIEIDCKIHAFIAGDHSHYQSQEVYAILDSLTREILRLTNTRQSDAEATEFDVAWPEKLLPCENNGLFILT</sequence>
<dbReference type="FunFam" id="1.25.40.10:FF:000090">
    <property type="entry name" value="Pentatricopeptide repeat-containing protein, chloroplastic"/>
    <property type="match status" value="1"/>
</dbReference>
<comment type="caution">
    <text evidence="4">The sequence shown here is derived from an EMBL/GenBank/DDBJ whole genome shotgun (WGS) entry which is preliminary data.</text>
</comment>
<feature type="region of interest" description="Disordered" evidence="3">
    <location>
        <begin position="48"/>
        <end position="71"/>
    </location>
</feature>
<reference evidence="4 5" key="1">
    <citation type="submission" date="2024-11" db="EMBL/GenBank/DDBJ databases">
        <title>Chromosome-level genome assembly of Eucalyptus globulus Labill. provides insights into its genome evolution.</title>
        <authorList>
            <person name="Li X."/>
        </authorList>
    </citation>
    <scope>NUCLEOTIDE SEQUENCE [LARGE SCALE GENOMIC DNA]</scope>
    <source>
        <strain evidence="4">CL2024</strain>
        <tissue evidence="4">Fresh tender leaves</tissue>
    </source>
</reference>
<dbReference type="Pfam" id="PF01535">
    <property type="entry name" value="PPR"/>
    <property type="match status" value="5"/>
</dbReference>
<keyword evidence="1" id="KW-0677">Repeat</keyword>
<protein>
    <recommendedName>
        <fullName evidence="6">Pentatricopeptide repeat-containing protein</fullName>
    </recommendedName>
</protein>
<keyword evidence="5" id="KW-1185">Reference proteome</keyword>
<dbReference type="InterPro" id="IPR046960">
    <property type="entry name" value="PPR_At4g14850-like_plant"/>
</dbReference>
<dbReference type="EMBL" id="JBJKBG010000011">
    <property type="protein sequence ID" value="KAL3716881.1"/>
    <property type="molecule type" value="Genomic_DNA"/>
</dbReference>
<dbReference type="Gene3D" id="1.25.40.10">
    <property type="entry name" value="Tetratricopeptide repeat domain"/>
    <property type="match status" value="5"/>
</dbReference>
<name>A0ABD3IRG5_EUCGL</name>
<proteinExistence type="predicted"/>
<gene>
    <name evidence="4" type="ORF">ACJRO7_008458</name>
</gene>
<dbReference type="InterPro" id="IPR046849">
    <property type="entry name" value="E2_motif"/>
</dbReference>
<evidence type="ECO:0008006" key="6">
    <source>
        <dbReference type="Google" id="ProtNLM"/>
    </source>
</evidence>
<dbReference type="Pfam" id="PF20431">
    <property type="entry name" value="E_motif"/>
    <property type="match status" value="1"/>
</dbReference>
<dbReference type="PROSITE" id="PS51375">
    <property type="entry name" value="PPR"/>
    <property type="match status" value="3"/>
</dbReference>
<dbReference type="InterPro" id="IPR046848">
    <property type="entry name" value="E_motif"/>
</dbReference>
<feature type="repeat" description="PPR" evidence="2">
    <location>
        <begin position="599"/>
        <end position="633"/>
    </location>
</feature>
<dbReference type="Pfam" id="PF20430">
    <property type="entry name" value="Eplus_motif"/>
    <property type="match status" value="1"/>
</dbReference>
<dbReference type="PANTHER" id="PTHR47926">
    <property type="entry name" value="PENTATRICOPEPTIDE REPEAT-CONTAINING PROTEIN"/>
    <property type="match status" value="1"/>
</dbReference>
<dbReference type="Proteomes" id="UP001634007">
    <property type="component" value="Unassembled WGS sequence"/>
</dbReference>